<reference evidence="2 3" key="1">
    <citation type="journal article" date="2023" name="G3 (Bethesda)">
        <title>A chromosome-length genome assembly and annotation of blackberry (Rubus argutus, cv. 'Hillquist').</title>
        <authorList>
            <person name="Bruna T."/>
            <person name="Aryal R."/>
            <person name="Dudchenko O."/>
            <person name="Sargent D.J."/>
            <person name="Mead D."/>
            <person name="Buti M."/>
            <person name="Cavallini A."/>
            <person name="Hytonen T."/>
            <person name="Andres J."/>
            <person name="Pham M."/>
            <person name="Weisz D."/>
            <person name="Mascagni F."/>
            <person name="Usai G."/>
            <person name="Natali L."/>
            <person name="Bassil N."/>
            <person name="Fernandez G.E."/>
            <person name="Lomsadze A."/>
            <person name="Armour M."/>
            <person name="Olukolu B."/>
            <person name="Poorten T."/>
            <person name="Britton C."/>
            <person name="Davik J."/>
            <person name="Ashrafi H."/>
            <person name="Aiden E.L."/>
            <person name="Borodovsky M."/>
            <person name="Worthington M."/>
        </authorList>
    </citation>
    <scope>NUCLEOTIDE SEQUENCE [LARGE SCALE GENOMIC DNA]</scope>
    <source>
        <strain evidence="2">PI 553951</strain>
    </source>
</reference>
<keyword evidence="3" id="KW-1185">Reference proteome</keyword>
<evidence type="ECO:0000256" key="1">
    <source>
        <dbReference type="SAM" id="MobiDB-lite"/>
    </source>
</evidence>
<protein>
    <submittedName>
        <fullName evidence="2">Uncharacterized protein</fullName>
    </submittedName>
</protein>
<sequence length="107" mass="11787">MEKEKLERTKQKEKPRRHQSCRSSALPNPGRNTVVQLQSPAIDAIAAANQGRAAKKPPAPSIPPLLKPSPPPHGCCKQIRERKSSSRRRPCVAVPKLPSRDLATLFP</sequence>
<evidence type="ECO:0000313" key="3">
    <source>
        <dbReference type="Proteomes" id="UP001457282"/>
    </source>
</evidence>
<comment type="caution">
    <text evidence="2">The sequence shown here is derived from an EMBL/GenBank/DDBJ whole genome shotgun (WGS) entry which is preliminary data.</text>
</comment>
<feature type="compositionally biased region" description="Polar residues" evidence="1">
    <location>
        <begin position="21"/>
        <end position="34"/>
    </location>
</feature>
<organism evidence="2 3">
    <name type="scientific">Rubus argutus</name>
    <name type="common">Southern blackberry</name>
    <dbReference type="NCBI Taxonomy" id="59490"/>
    <lineage>
        <taxon>Eukaryota</taxon>
        <taxon>Viridiplantae</taxon>
        <taxon>Streptophyta</taxon>
        <taxon>Embryophyta</taxon>
        <taxon>Tracheophyta</taxon>
        <taxon>Spermatophyta</taxon>
        <taxon>Magnoliopsida</taxon>
        <taxon>eudicotyledons</taxon>
        <taxon>Gunneridae</taxon>
        <taxon>Pentapetalae</taxon>
        <taxon>rosids</taxon>
        <taxon>fabids</taxon>
        <taxon>Rosales</taxon>
        <taxon>Rosaceae</taxon>
        <taxon>Rosoideae</taxon>
        <taxon>Rosoideae incertae sedis</taxon>
        <taxon>Rubus</taxon>
    </lineage>
</organism>
<feature type="compositionally biased region" description="Pro residues" evidence="1">
    <location>
        <begin position="57"/>
        <end position="73"/>
    </location>
</feature>
<feature type="region of interest" description="Disordered" evidence="1">
    <location>
        <begin position="49"/>
        <end position="107"/>
    </location>
</feature>
<dbReference type="EMBL" id="JBEDUW010000311">
    <property type="protein sequence ID" value="KAK9901417.1"/>
    <property type="molecule type" value="Genomic_DNA"/>
</dbReference>
<feature type="compositionally biased region" description="Basic and acidic residues" evidence="1">
    <location>
        <begin position="1"/>
        <end position="12"/>
    </location>
</feature>
<dbReference type="AlphaFoldDB" id="A0AAW1VK53"/>
<accession>A0AAW1VK53</accession>
<feature type="region of interest" description="Disordered" evidence="1">
    <location>
        <begin position="1"/>
        <end position="34"/>
    </location>
</feature>
<evidence type="ECO:0000313" key="2">
    <source>
        <dbReference type="EMBL" id="KAK9901417.1"/>
    </source>
</evidence>
<dbReference type="Proteomes" id="UP001457282">
    <property type="component" value="Unassembled WGS sequence"/>
</dbReference>
<name>A0AAW1VK53_RUBAR</name>
<gene>
    <name evidence="2" type="ORF">M0R45_002136</name>
</gene>
<proteinExistence type="predicted"/>